<reference evidence="2" key="1">
    <citation type="submission" date="2018-10" db="EMBL/GenBank/DDBJ databases">
        <title>Hidden diversity of soil giant viruses.</title>
        <authorList>
            <person name="Schulz F."/>
            <person name="Alteio L."/>
            <person name="Goudeau D."/>
            <person name="Ryan E.M."/>
            <person name="Malmstrom R.R."/>
            <person name="Blanchard J."/>
            <person name="Woyke T."/>
        </authorList>
    </citation>
    <scope>NUCLEOTIDE SEQUENCE</scope>
    <source>
        <strain evidence="2">EDV1</strain>
    </source>
</reference>
<keyword evidence="1" id="KW-0812">Transmembrane</keyword>
<protein>
    <recommendedName>
        <fullName evidence="3">RING-type domain-containing protein</fullName>
    </recommendedName>
</protein>
<evidence type="ECO:0000256" key="1">
    <source>
        <dbReference type="SAM" id="Phobius"/>
    </source>
</evidence>
<sequence length="230" mass="26560">MGNTHISEEKKIICLDDCISTLSCSKNHSARVIQYYIDTYKYIILLISLLGSAGELFVVHEIFNCRIQLLVIFMPILVFINAFSILMTCVTSDKDFLCLCRIINNLTKIIDIITTTHDKDNNIQYKDELVKLTEAFSMVGIHMHNKDYEYAEKIIVILLNELKKVVYKKCHLCECYVEKLYIVLPCKHNTLCYSCAQGHTKYNKKIRKTLNYCNVCSKLIGTSKPTNQIH</sequence>
<feature type="transmembrane region" description="Helical" evidence="1">
    <location>
        <begin position="67"/>
        <end position="87"/>
    </location>
</feature>
<accession>A0A3G4ZX93</accession>
<gene>
    <name evidence="2" type="ORF">Edafosvirus4_33</name>
</gene>
<keyword evidence="1" id="KW-0472">Membrane</keyword>
<keyword evidence="1" id="KW-1133">Transmembrane helix</keyword>
<proteinExistence type="predicted"/>
<evidence type="ECO:0008006" key="3">
    <source>
        <dbReference type="Google" id="ProtNLM"/>
    </source>
</evidence>
<dbReference type="EMBL" id="MK072069">
    <property type="protein sequence ID" value="AYV78049.1"/>
    <property type="molecule type" value="Genomic_DNA"/>
</dbReference>
<organism evidence="2">
    <name type="scientific">Edafosvirus sp</name>
    <dbReference type="NCBI Taxonomy" id="2487765"/>
    <lineage>
        <taxon>Viruses</taxon>
        <taxon>Varidnaviria</taxon>
        <taxon>Bamfordvirae</taxon>
        <taxon>Nucleocytoviricota</taxon>
        <taxon>Megaviricetes</taxon>
        <taxon>Imitervirales</taxon>
        <taxon>Mimiviridae</taxon>
        <taxon>Klosneuvirinae</taxon>
    </lineage>
</organism>
<evidence type="ECO:0000313" key="2">
    <source>
        <dbReference type="EMBL" id="AYV78049.1"/>
    </source>
</evidence>
<name>A0A3G4ZX93_9VIRU</name>
<feature type="transmembrane region" description="Helical" evidence="1">
    <location>
        <begin position="42"/>
        <end position="60"/>
    </location>
</feature>